<keyword evidence="4" id="KW-0456">Lyase</keyword>
<evidence type="ECO:0000256" key="1">
    <source>
        <dbReference type="ARBA" id="ARBA00001937"/>
    </source>
</evidence>
<reference evidence="6" key="2">
    <citation type="journal article" date="2014" name="ISME J.">
        <title>Microbial stratification in low pH oxic and suboxic macroscopic growths along an acid mine drainage.</title>
        <authorList>
            <person name="Mendez-Garcia C."/>
            <person name="Mesa V."/>
            <person name="Sprenger R.R."/>
            <person name="Richter M."/>
            <person name="Diez M.S."/>
            <person name="Solano J."/>
            <person name="Bargiela R."/>
            <person name="Golyshina O.V."/>
            <person name="Manteca A."/>
            <person name="Ramos J.L."/>
            <person name="Gallego J.R."/>
            <person name="Llorente I."/>
            <person name="Martins Dos Santos V.A."/>
            <person name="Jensen O.N."/>
            <person name="Pelaez A.I."/>
            <person name="Sanchez J."/>
            <person name="Ferrer M."/>
        </authorList>
    </citation>
    <scope>NUCLEOTIDE SEQUENCE</scope>
</reference>
<dbReference type="InterPro" id="IPR006368">
    <property type="entry name" value="GDP_Man_deHydtase"/>
</dbReference>
<dbReference type="PANTHER" id="PTHR43715">
    <property type="entry name" value="GDP-MANNOSE 4,6-DEHYDRATASE"/>
    <property type="match status" value="1"/>
</dbReference>
<comment type="cofactor">
    <cofactor evidence="1">
        <name>NADP(+)</name>
        <dbReference type="ChEBI" id="CHEBI:58349"/>
    </cofactor>
</comment>
<evidence type="ECO:0000259" key="5">
    <source>
        <dbReference type="Pfam" id="PF16363"/>
    </source>
</evidence>
<dbReference type="GO" id="GO:0008446">
    <property type="term" value="F:GDP-mannose 4,6-dehydratase activity"/>
    <property type="evidence" value="ECO:0007669"/>
    <property type="project" value="UniProtKB-EC"/>
</dbReference>
<comment type="caution">
    <text evidence="6">The sequence shown here is derived from an EMBL/GenBank/DDBJ whole genome shotgun (WGS) entry which is preliminary data.</text>
</comment>
<dbReference type="FunFam" id="3.40.50.720:FF:000924">
    <property type="entry name" value="GDP-mannose 4,6 dehydratase"/>
    <property type="match status" value="1"/>
</dbReference>
<organism evidence="6">
    <name type="scientific">mine drainage metagenome</name>
    <dbReference type="NCBI Taxonomy" id="410659"/>
    <lineage>
        <taxon>unclassified sequences</taxon>
        <taxon>metagenomes</taxon>
        <taxon>ecological metagenomes</taxon>
    </lineage>
</organism>
<dbReference type="EMBL" id="AUZZ01007262">
    <property type="protein sequence ID" value="EQD43011.1"/>
    <property type="molecule type" value="Genomic_DNA"/>
</dbReference>
<evidence type="ECO:0000256" key="4">
    <source>
        <dbReference type="ARBA" id="ARBA00023239"/>
    </source>
</evidence>
<dbReference type="Gene3D" id="3.90.25.10">
    <property type="entry name" value="UDP-galactose 4-epimerase, domain 1"/>
    <property type="match status" value="1"/>
</dbReference>
<feature type="non-terminal residue" evidence="6">
    <location>
        <position position="1"/>
    </location>
</feature>
<evidence type="ECO:0000256" key="3">
    <source>
        <dbReference type="ARBA" id="ARBA00011989"/>
    </source>
</evidence>
<name>T0Z4N2_9ZZZZ</name>
<evidence type="ECO:0000256" key="2">
    <source>
        <dbReference type="ARBA" id="ARBA00009263"/>
    </source>
</evidence>
<dbReference type="PANTHER" id="PTHR43715:SF1">
    <property type="entry name" value="GDP-MANNOSE 4,6 DEHYDRATASE"/>
    <property type="match status" value="1"/>
</dbReference>
<feature type="non-terminal residue" evidence="6">
    <location>
        <position position="257"/>
    </location>
</feature>
<evidence type="ECO:0000313" key="6">
    <source>
        <dbReference type="EMBL" id="EQD43011.1"/>
    </source>
</evidence>
<feature type="domain" description="NAD(P)-binding" evidence="5">
    <location>
        <begin position="2"/>
        <end position="253"/>
    </location>
</feature>
<comment type="similarity">
    <text evidence="2">Belongs to the NAD(P)-dependent epimerase/dehydratase family. GDP-mannose 4,6-dehydratase subfamily.</text>
</comment>
<proteinExistence type="inferred from homology"/>
<dbReference type="AlphaFoldDB" id="T0Z4N2"/>
<sequence length="257" mass="29430">EELYHLAAQSFVGYSFQNPASTYDVNISGTLNIVNAVKDYSPNTKMYFAATSEMFGQPENTPQNEETALKPRSPYAVSKLAGYWTTKTYREAYDLFISNGILFNHESEVRGPEFVTRKISLNIAKLVHGAKEPLELGNLNARKDWGYAKDYVYGMWQMLQHARSDDFVLGTGELHTVREFVEEAFKVAGINITWEGKDINEIGKSDDGRILVRVNKKFFRPLESDNYLADYNKAKRDLKWEPTTKFHELVKIMVKSD</sequence>
<dbReference type="InterPro" id="IPR036291">
    <property type="entry name" value="NAD(P)-bd_dom_sf"/>
</dbReference>
<dbReference type="EC" id="4.2.1.47" evidence="3"/>
<dbReference type="Pfam" id="PF16363">
    <property type="entry name" value="GDP_Man_Dehyd"/>
    <property type="match status" value="1"/>
</dbReference>
<dbReference type="GO" id="GO:0042351">
    <property type="term" value="P:'de novo' GDP-L-fucose biosynthetic process"/>
    <property type="evidence" value="ECO:0007669"/>
    <property type="project" value="TreeGrafter"/>
</dbReference>
<dbReference type="CDD" id="cd05260">
    <property type="entry name" value="GDP_MD_SDR_e"/>
    <property type="match status" value="1"/>
</dbReference>
<gene>
    <name evidence="6" type="ORF">B2A_10064</name>
</gene>
<reference evidence="6" key="1">
    <citation type="submission" date="2013-08" db="EMBL/GenBank/DDBJ databases">
        <authorList>
            <person name="Mendez C."/>
            <person name="Richter M."/>
            <person name="Ferrer M."/>
            <person name="Sanchez J."/>
        </authorList>
    </citation>
    <scope>NUCLEOTIDE SEQUENCE</scope>
</reference>
<accession>T0Z4N2</accession>
<dbReference type="Gene3D" id="3.40.50.720">
    <property type="entry name" value="NAD(P)-binding Rossmann-like Domain"/>
    <property type="match status" value="1"/>
</dbReference>
<dbReference type="SUPFAM" id="SSF51735">
    <property type="entry name" value="NAD(P)-binding Rossmann-fold domains"/>
    <property type="match status" value="1"/>
</dbReference>
<protein>
    <recommendedName>
        <fullName evidence="3">GDP-mannose 4,6-dehydratase</fullName>
        <ecNumber evidence="3">4.2.1.47</ecNumber>
    </recommendedName>
</protein>
<dbReference type="InterPro" id="IPR016040">
    <property type="entry name" value="NAD(P)-bd_dom"/>
</dbReference>